<name>A0ABU4HMI6_9ACTN</name>
<keyword evidence="4" id="KW-1185">Reference proteome</keyword>
<dbReference type="PANTHER" id="PTHR30143">
    <property type="entry name" value="ACID HYDRATASE"/>
    <property type="match status" value="1"/>
</dbReference>
<dbReference type="InterPro" id="IPR050772">
    <property type="entry name" value="Hydratase-Decarb/MhpD_sf"/>
</dbReference>
<gene>
    <name evidence="3" type="ORF">R7226_09205</name>
</gene>
<dbReference type="Gene3D" id="3.90.850.10">
    <property type="entry name" value="Fumarylacetoacetase-like, C-terminal domain"/>
    <property type="match status" value="1"/>
</dbReference>
<accession>A0ABU4HMI6</accession>
<dbReference type="RefSeq" id="WP_318596781.1">
    <property type="nucleotide sequence ID" value="NZ_JAWSTH010000018.1"/>
</dbReference>
<evidence type="ECO:0000313" key="4">
    <source>
        <dbReference type="Proteomes" id="UP001284601"/>
    </source>
</evidence>
<organism evidence="3 4">
    <name type="scientific">Conexibacter stalactiti</name>
    <dbReference type="NCBI Taxonomy" id="1940611"/>
    <lineage>
        <taxon>Bacteria</taxon>
        <taxon>Bacillati</taxon>
        <taxon>Actinomycetota</taxon>
        <taxon>Thermoleophilia</taxon>
        <taxon>Solirubrobacterales</taxon>
        <taxon>Conexibacteraceae</taxon>
        <taxon>Conexibacter</taxon>
    </lineage>
</organism>
<dbReference type="InterPro" id="IPR011234">
    <property type="entry name" value="Fumarylacetoacetase-like_C"/>
</dbReference>
<evidence type="ECO:0000259" key="2">
    <source>
        <dbReference type="Pfam" id="PF01557"/>
    </source>
</evidence>
<dbReference type="SUPFAM" id="SSF56529">
    <property type="entry name" value="FAH"/>
    <property type="match status" value="1"/>
</dbReference>
<evidence type="ECO:0000313" key="3">
    <source>
        <dbReference type="EMBL" id="MDW5594512.1"/>
    </source>
</evidence>
<sequence length="237" mass="24246">MECETARARDPRIAAGMARQLAARAAALRDGARPLGWKVALTTAASQRAAGLDQRVVGHLTDRTLLADGAEVAIGGWSRAMIEGELAITLGADLPPGADEAAAAAAIGALSAAIELVDVTLPLDAVEEVIAGDVFHRAVMLGPPQASRHGGDDTGISVRASLDGVEVAREDDPRAVIGAPVDVVRFVADELARHGERLSAGDVVIAGSAIPLTPVAPGQRLRVEVAPLGALELSFTT</sequence>
<dbReference type="EMBL" id="JAWSTH010000018">
    <property type="protein sequence ID" value="MDW5594512.1"/>
    <property type="molecule type" value="Genomic_DNA"/>
</dbReference>
<comment type="caution">
    <text evidence="3">The sequence shown here is derived from an EMBL/GenBank/DDBJ whole genome shotgun (WGS) entry which is preliminary data.</text>
</comment>
<reference evidence="4" key="1">
    <citation type="submission" date="2023-07" db="EMBL/GenBank/DDBJ databases">
        <title>Conexibacter stalactiti sp. nov., isolated from stalactites in a lava cave and emended description of the genus Conexibacter.</title>
        <authorList>
            <person name="Lee S.D."/>
        </authorList>
    </citation>
    <scope>NUCLEOTIDE SEQUENCE [LARGE SCALE GENOMIC DNA]</scope>
    <source>
        <strain evidence="4">KCTC 39840</strain>
    </source>
</reference>
<keyword evidence="3" id="KW-0378">Hydrolase</keyword>
<feature type="domain" description="Fumarylacetoacetase-like C-terminal" evidence="2">
    <location>
        <begin position="58"/>
        <end position="232"/>
    </location>
</feature>
<keyword evidence="1" id="KW-0456">Lyase</keyword>
<evidence type="ECO:0000256" key="1">
    <source>
        <dbReference type="ARBA" id="ARBA00023239"/>
    </source>
</evidence>
<dbReference type="Proteomes" id="UP001284601">
    <property type="component" value="Unassembled WGS sequence"/>
</dbReference>
<dbReference type="GO" id="GO:0016787">
    <property type="term" value="F:hydrolase activity"/>
    <property type="evidence" value="ECO:0007669"/>
    <property type="project" value="UniProtKB-KW"/>
</dbReference>
<dbReference type="Pfam" id="PF01557">
    <property type="entry name" value="FAA_hydrolase"/>
    <property type="match status" value="1"/>
</dbReference>
<dbReference type="PANTHER" id="PTHR30143:SF0">
    <property type="entry name" value="2-KETO-4-PENTENOATE HYDRATASE"/>
    <property type="match status" value="1"/>
</dbReference>
<proteinExistence type="predicted"/>
<protein>
    <submittedName>
        <fullName evidence="3">Fumarylacetoacetate hydrolase family protein</fullName>
    </submittedName>
</protein>
<dbReference type="InterPro" id="IPR036663">
    <property type="entry name" value="Fumarylacetoacetase_C_sf"/>
</dbReference>